<protein>
    <submittedName>
        <fullName evidence="1">Uncharacterized protein</fullName>
    </submittedName>
</protein>
<dbReference type="EMBL" id="JH930471">
    <property type="protein sequence ID" value="EKM56930.1"/>
    <property type="molecule type" value="Genomic_DNA"/>
</dbReference>
<dbReference type="KEGG" id="pco:PHACADRAFT_254328"/>
<accession>K5WCH0</accession>
<reference evidence="1 2" key="1">
    <citation type="journal article" date="2012" name="BMC Genomics">
        <title>Comparative genomics of the white-rot fungi, Phanerochaete carnosa and P. chrysosporium, to elucidate the genetic basis of the distinct wood types they colonize.</title>
        <authorList>
            <person name="Suzuki H."/>
            <person name="MacDonald J."/>
            <person name="Syed K."/>
            <person name="Salamov A."/>
            <person name="Hori C."/>
            <person name="Aerts A."/>
            <person name="Henrissat B."/>
            <person name="Wiebenga A."/>
            <person name="vanKuyk P.A."/>
            <person name="Barry K."/>
            <person name="Lindquist E."/>
            <person name="LaButti K."/>
            <person name="Lapidus A."/>
            <person name="Lucas S."/>
            <person name="Coutinho P."/>
            <person name="Gong Y."/>
            <person name="Samejima M."/>
            <person name="Mahadevan R."/>
            <person name="Abou-Zaid M."/>
            <person name="de Vries R.P."/>
            <person name="Igarashi K."/>
            <person name="Yadav J.S."/>
            <person name="Grigoriev I.V."/>
            <person name="Master E.R."/>
        </authorList>
    </citation>
    <scope>NUCLEOTIDE SEQUENCE [LARGE SCALE GENOMIC DNA]</scope>
    <source>
        <strain evidence="1 2">HHB-10118-sp</strain>
    </source>
</reference>
<evidence type="ECO:0000313" key="1">
    <source>
        <dbReference type="EMBL" id="EKM56930.1"/>
    </source>
</evidence>
<dbReference type="OrthoDB" id="10584479at2759"/>
<dbReference type="AlphaFoldDB" id="K5WCH0"/>
<dbReference type="InParanoid" id="K5WCH0"/>
<gene>
    <name evidence="1" type="ORF">PHACADRAFT_254328</name>
</gene>
<proteinExistence type="predicted"/>
<dbReference type="HOGENOM" id="CLU_1982360_0_0_1"/>
<name>K5WCH0_PHACS</name>
<dbReference type="GeneID" id="18916044"/>
<evidence type="ECO:0000313" key="2">
    <source>
        <dbReference type="Proteomes" id="UP000008370"/>
    </source>
</evidence>
<keyword evidence="2" id="KW-1185">Reference proteome</keyword>
<sequence>MRMTELFALVPPQRQPAMSNQVKQIILLLSEGGTRWPLLRREEYLASGADYTASDLSKVLPTDTPGYELSLGEDGIATAELREWFAYELDPLEPPSSTDSPDLVRQQLLKAVESLKKHTGPANTDQ</sequence>
<dbReference type="RefSeq" id="XP_007394760.1">
    <property type="nucleotide sequence ID" value="XM_007394698.1"/>
</dbReference>
<organism evidence="1 2">
    <name type="scientific">Phanerochaete carnosa (strain HHB-10118-sp)</name>
    <name type="common">White-rot fungus</name>
    <name type="synonym">Peniophora carnosa</name>
    <dbReference type="NCBI Taxonomy" id="650164"/>
    <lineage>
        <taxon>Eukaryota</taxon>
        <taxon>Fungi</taxon>
        <taxon>Dikarya</taxon>
        <taxon>Basidiomycota</taxon>
        <taxon>Agaricomycotina</taxon>
        <taxon>Agaricomycetes</taxon>
        <taxon>Polyporales</taxon>
        <taxon>Phanerochaetaceae</taxon>
        <taxon>Phanerochaete</taxon>
    </lineage>
</organism>
<dbReference type="Proteomes" id="UP000008370">
    <property type="component" value="Unassembled WGS sequence"/>
</dbReference>